<feature type="transmembrane region" description="Helical" evidence="1">
    <location>
        <begin position="218"/>
        <end position="249"/>
    </location>
</feature>
<dbReference type="SUPFAM" id="SSF51695">
    <property type="entry name" value="PLC-like phosphodiesterases"/>
    <property type="match status" value="1"/>
</dbReference>
<dbReference type="Gene3D" id="3.20.20.190">
    <property type="entry name" value="Phosphatidylinositol (PI) phosphodiesterase"/>
    <property type="match status" value="1"/>
</dbReference>
<feature type="transmembrane region" description="Helical" evidence="1">
    <location>
        <begin position="75"/>
        <end position="97"/>
    </location>
</feature>
<feature type="transmembrane region" description="Helical" evidence="1">
    <location>
        <begin position="170"/>
        <end position="197"/>
    </location>
</feature>
<dbReference type="CDD" id="cd08579">
    <property type="entry name" value="GDPD_memb_like"/>
    <property type="match status" value="1"/>
</dbReference>
<feature type="transmembrane region" description="Helical" evidence="1">
    <location>
        <begin position="127"/>
        <end position="150"/>
    </location>
</feature>
<evidence type="ECO:0000313" key="4">
    <source>
        <dbReference type="Proteomes" id="UP000380386"/>
    </source>
</evidence>
<dbReference type="Pfam" id="PF10110">
    <property type="entry name" value="GPDPase_memb"/>
    <property type="match status" value="1"/>
</dbReference>
<accession>A0A5P0ZIC4</accession>
<dbReference type="AlphaFoldDB" id="A0A5P0ZIC4"/>
<dbReference type="Pfam" id="PF03009">
    <property type="entry name" value="GDPD"/>
    <property type="match status" value="1"/>
</dbReference>
<dbReference type="PANTHER" id="PTHR46211:SF8">
    <property type="entry name" value="PHOSPHODIESTERASE"/>
    <property type="match status" value="1"/>
</dbReference>
<dbReference type="GO" id="GO:0008081">
    <property type="term" value="F:phosphoric diester hydrolase activity"/>
    <property type="evidence" value="ECO:0007669"/>
    <property type="project" value="InterPro"/>
</dbReference>
<protein>
    <submittedName>
        <fullName evidence="3">Glycerophosphodiester phosphodiesterase</fullName>
    </submittedName>
</protein>
<gene>
    <name evidence="3" type="ORF">FHL02_07335</name>
</gene>
<feature type="domain" description="GP-PDE" evidence="2">
    <location>
        <begin position="336"/>
        <end position="565"/>
    </location>
</feature>
<keyword evidence="1" id="KW-0812">Transmembrane</keyword>
<name>A0A5P0ZIC4_9LACO</name>
<dbReference type="InterPro" id="IPR030395">
    <property type="entry name" value="GP_PDE_dom"/>
</dbReference>
<sequence length="590" mass="67791">MLALQTLFKQNGIFWKRWWSYTQILILVELSIDLILIPILNFLSNTILNASNIAYVSYTNLGYLFTHKIPAMLELLLLLLFIMILVFTQFAVTLISFRAIRSDLNLGWRVYLKDLWKQIWPLPYKTFWFFLFYFLLIIPIGGVGLNSPLLDKVKIPTFITDWIFQEHLPLGILLSLIYLVILYVGIRWIFVLPNIIFDKKGARAAIRLSWAKTRHKTLHYLLYIVILTVIIGAVLVVLFGIILGIQWIFDAVHFFPKTVAIVNMTVVQIINAGSEFYFTSLIALLLLSETSNLTVSSDMKQAKHRRWPWFAILAISISGFASYSALYFNNLLLQKPETISHRGVDDGNGVQNTIPAMKKTAKEKPDYIEMDIQETKDHKFIVLHDTNLKKLAGINKKPSQMTLAQLKKVKVHENGYTAYLASFDDYLNAANKSHQKLLIEFKKTSSSSNDFVKKFSELYDNKLRKNHDMVHSLDYKFIQQSKTDEPKVPANYILSFNLSGVPVSKANGFTMEYTTLNDTFVYESHFENKNVYAWTVNETGDMDKMIFLGVDGIITDNLSDLNDEIDANINTKSYALMILNYIVTMKNPAL</sequence>
<dbReference type="Proteomes" id="UP000380386">
    <property type="component" value="Unassembled WGS sequence"/>
</dbReference>
<feature type="transmembrane region" description="Helical" evidence="1">
    <location>
        <begin position="307"/>
        <end position="328"/>
    </location>
</feature>
<comment type="caution">
    <text evidence="3">The sequence shown here is derived from an EMBL/GenBank/DDBJ whole genome shotgun (WGS) entry which is preliminary data.</text>
</comment>
<evidence type="ECO:0000313" key="3">
    <source>
        <dbReference type="EMBL" id="MQS52833.1"/>
    </source>
</evidence>
<dbReference type="PROSITE" id="PS51704">
    <property type="entry name" value="GP_PDE"/>
    <property type="match status" value="1"/>
</dbReference>
<feature type="transmembrane region" description="Helical" evidence="1">
    <location>
        <begin position="21"/>
        <end position="43"/>
    </location>
</feature>
<keyword evidence="1" id="KW-1133">Transmembrane helix</keyword>
<evidence type="ECO:0000259" key="2">
    <source>
        <dbReference type="PROSITE" id="PS51704"/>
    </source>
</evidence>
<dbReference type="RefSeq" id="WP_153383410.1">
    <property type="nucleotide sequence ID" value="NZ_VDFM01000008.1"/>
</dbReference>
<dbReference type="EMBL" id="VDFM01000008">
    <property type="protein sequence ID" value="MQS52833.1"/>
    <property type="molecule type" value="Genomic_DNA"/>
</dbReference>
<dbReference type="InterPro" id="IPR018476">
    <property type="entry name" value="GlyceroP-diester-Pdiesterase_M"/>
</dbReference>
<keyword evidence="1" id="KW-0472">Membrane</keyword>
<proteinExistence type="predicted"/>
<dbReference type="PANTHER" id="PTHR46211">
    <property type="entry name" value="GLYCEROPHOSPHORYL DIESTER PHOSPHODIESTERASE"/>
    <property type="match status" value="1"/>
</dbReference>
<evidence type="ECO:0000256" key="1">
    <source>
        <dbReference type="SAM" id="Phobius"/>
    </source>
</evidence>
<dbReference type="GO" id="GO:0006629">
    <property type="term" value="P:lipid metabolic process"/>
    <property type="evidence" value="ECO:0007669"/>
    <property type="project" value="InterPro"/>
</dbReference>
<reference evidence="3 4" key="1">
    <citation type="journal article" date="2019" name="Syst. Appl. Microbiol.">
        <title>Polyphasic characterization of two novel Lactobacillus spp. isolated from blown salami packages: Description of Lactobacillus halodurans sp. nov. and Lactobacillus salsicarnum sp. nov.</title>
        <authorList>
            <person name="Schuster J.A."/>
            <person name="Klingl A."/>
            <person name="Vogel R.F."/>
            <person name="Ehrmann M.A."/>
        </authorList>
    </citation>
    <scope>NUCLEOTIDE SEQUENCE [LARGE SCALE GENOMIC DNA]</scope>
    <source>
        <strain evidence="3 4">TMW 1.2118</strain>
    </source>
</reference>
<dbReference type="OrthoDB" id="384721at2"/>
<feature type="transmembrane region" description="Helical" evidence="1">
    <location>
        <begin position="269"/>
        <end position="287"/>
    </location>
</feature>
<dbReference type="InterPro" id="IPR017946">
    <property type="entry name" value="PLC-like_Pdiesterase_TIM-brl"/>
</dbReference>
<organism evidence="3 4">
    <name type="scientific">Companilactobacillus mishanensis</name>
    <dbReference type="NCBI Taxonomy" id="2486008"/>
    <lineage>
        <taxon>Bacteria</taxon>
        <taxon>Bacillati</taxon>
        <taxon>Bacillota</taxon>
        <taxon>Bacilli</taxon>
        <taxon>Lactobacillales</taxon>
        <taxon>Lactobacillaceae</taxon>
        <taxon>Companilactobacillus</taxon>
    </lineage>
</organism>